<dbReference type="InterPro" id="IPR036259">
    <property type="entry name" value="MFS_trans_sf"/>
</dbReference>
<dbReference type="Proteomes" id="UP000515135">
    <property type="component" value="Unplaced"/>
</dbReference>
<keyword evidence="2" id="KW-1133">Transmembrane helix</keyword>
<comment type="subcellular location">
    <subcellularLocation>
        <location evidence="1">Membrane</location>
        <topology evidence="1">Multi-pass membrane protein</topology>
    </subcellularLocation>
</comment>
<dbReference type="GO" id="GO:0005635">
    <property type="term" value="C:nuclear envelope"/>
    <property type="evidence" value="ECO:0007669"/>
    <property type="project" value="TreeGrafter"/>
</dbReference>
<feature type="transmembrane region" description="Helical" evidence="2">
    <location>
        <begin position="12"/>
        <end position="35"/>
    </location>
</feature>
<dbReference type="KEGG" id="bbel:109480691"/>
<evidence type="ECO:0000313" key="5">
    <source>
        <dbReference type="RefSeq" id="XP_019638482.1"/>
    </source>
</evidence>
<dbReference type="GO" id="GO:0016020">
    <property type="term" value="C:membrane"/>
    <property type="evidence" value="ECO:0007669"/>
    <property type="project" value="UniProtKB-SubCell"/>
</dbReference>
<dbReference type="GO" id="GO:0022857">
    <property type="term" value="F:transmembrane transporter activity"/>
    <property type="evidence" value="ECO:0007669"/>
    <property type="project" value="InterPro"/>
</dbReference>
<dbReference type="OrthoDB" id="419616at2759"/>
<evidence type="ECO:0000313" key="4">
    <source>
        <dbReference type="Proteomes" id="UP000515135"/>
    </source>
</evidence>
<keyword evidence="4" id="KW-1185">Reference proteome</keyword>
<dbReference type="InterPro" id="IPR020846">
    <property type="entry name" value="MFS_dom"/>
</dbReference>
<evidence type="ECO:0000259" key="3">
    <source>
        <dbReference type="PROSITE" id="PS50850"/>
    </source>
</evidence>
<protein>
    <submittedName>
        <fullName evidence="5">Uncharacterized membrane protein YCR023C-like</fullName>
    </submittedName>
</protein>
<dbReference type="PANTHER" id="PTHR24002">
    <property type="entry name" value="SOLUTE CARRIER FAMILY 22 MEMBER 18"/>
    <property type="match status" value="1"/>
</dbReference>
<dbReference type="GeneID" id="109480691"/>
<dbReference type="InterPro" id="IPR011701">
    <property type="entry name" value="MFS"/>
</dbReference>
<gene>
    <name evidence="5" type="primary">LOC109480691</name>
</gene>
<dbReference type="SUPFAM" id="SSF103473">
    <property type="entry name" value="MFS general substrate transporter"/>
    <property type="match status" value="1"/>
</dbReference>
<evidence type="ECO:0000256" key="1">
    <source>
        <dbReference type="ARBA" id="ARBA00004141"/>
    </source>
</evidence>
<name>A0A6P5A5J3_BRABE</name>
<dbReference type="Pfam" id="PF07690">
    <property type="entry name" value="MFS_1"/>
    <property type="match status" value="1"/>
</dbReference>
<evidence type="ECO:0000256" key="2">
    <source>
        <dbReference type="SAM" id="Phobius"/>
    </source>
</evidence>
<sequence>MRTRIPPNIWVAVILINTIVVLGSSTAFTAVMVMIGNSALPAFRGSTNGIAQSMAALARLLGPVVFGNLFAWSTDNGLPWPLSYHLSFILVVLLSLLAALLSTRLPDSINCKREEEIVLPEDTQDGDQGFYEEGAEDYYAQQALH</sequence>
<organism evidence="4 5">
    <name type="scientific">Branchiostoma belcheri</name>
    <name type="common">Amphioxus</name>
    <dbReference type="NCBI Taxonomy" id="7741"/>
    <lineage>
        <taxon>Eukaryota</taxon>
        <taxon>Metazoa</taxon>
        <taxon>Chordata</taxon>
        <taxon>Cephalochordata</taxon>
        <taxon>Leptocardii</taxon>
        <taxon>Amphioxiformes</taxon>
        <taxon>Branchiostomatidae</taxon>
        <taxon>Branchiostoma</taxon>
    </lineage>
</organism>
<dbReference type="Gene3D" id="1.20.1250.20">
    <property type="entry name" value="MFS general substrate transporter like domains"/>
    <property type="match status" value="1"/>
</dbReference>
<dbReference type="AlphaFoldDB" id="A0A6P5A5J3"/>
<keyword evidence="2" id="KW-0472">Membrane</keyword>
<proteinExistence type="predicted"/>
<keyword evidence="2" id="KW-0812">Transmembrane</keyword>
<dbReference type="RefSeq" id="XP_019638482.1">
    <property type="nucleotide sequence ID" value="XM_019782923.1"/>
</dbReference>
<reference evidence="5" key="1">
    <citation type="submission" date="2025-08" db="UniProtKB">
        <authorList>
            <consortium name="RefSeq"/>
        </authorList>
    </citation>
    <scope>IDENTIFICATION</scope>
    <source>
        <tissue evidence="5">Gonad</tissue>
    </source>
</reference>
<dbReference type="PANTHER" id="PTHR24002:SF3">
    <property type="entry name" value="SOLUTE CARRIER FAMILY 22 MEMBER 18"/>
    <property type="match status" value="1"/>
</dbReference>
<feature type="transmembrane region" description="Helical" evidence="2">
    <location>
        <begin position="84"/>
        <end position="103"/>
    </location>
</feature>
<accession>A0A6P5A5J3</accession>
<feature type="transmembrane region" description="Helical" evidence="2">
    <location>
        <begin position="56"/>
        <end position="72"/>
    </location>
</feature>
<feature type="domain" description="Major facilitator superfamily (MFS) profile" evidence="3">
    <location>
        <begin position="1"/>
        <end position="145"/>
    </location>
</feature>
<dbReference type="PROSITE" id="PS50850">
    <property type="entry name" value="MFS"/>
    <property type="match status" value="1"/>
</dbReference>